<organism evidence="2 3">
    <name type="scientific">Bionectria ochroleuca</name>
    <name type="common">Gliocladium roseum</name>
    <dbReference type="NCBI Taxonomy" id="29856"/>
    <lineage>
        <taxon>Eukaryota</taxon>
        <taxon>Fungi</taxon>
        <taxon>Dikarya</taxon>
        <taxon>Ascomycota</taxon>
        <taxon>Pezizomycotina</taxon>
        <taxon>Sordariomycetes</taxon>
        <taxon>Hypocreomycetidae</taxon>
        <taxon>Hypocreales</taxon>
        <taxon>Bionectriaceae</taxon>
        <taxon>Clonostachys</taxon>
    </lineage>
</organism>
<dbReference type="EMBL" id="CABFNS010000080">
    <property type="protein sequence ID" value="VUC20232.1"/>
    <property type="molecule type" value="Genomic_DNA"/>
</dbReference>
<gene>
    <name evidence="2" type="ORF">CLO192961_LOCUS15266</name>
</gene>
<protein>
    <submittedName>
        <fullName evidence="2">Uncharacterized protein</fullName>
    </submittedName>
</protein>
<dbReference type="Proteomes" id="UP000766486">
    <property type="component" value="Unassembled WGS sequence"/>
</dbReference>
<comment type="caution">
    <text evidence="2">The sequence shown here is derived from an EMBL/GenBank/DDBJ whole genome shotgun (WGS) entry which is preliminary data.</text>
</comment>
<evidence type="ECO:0000313" key="2">
    <source>
        <dbReference type="EMBL" id="VUC20232.1"/>
    </source>
</evidence>
<keyword evidence="3" id="KW-1185">Reference proteome</keyword>
<evidence type="ECO:0000256" key="1">
    <source>
        <dbReference type="SAM" id="MobiDB-lite"/>
    </source>
</evidence>
<proteinExistence type="predicted"/>
<sequence>MDGRKGQRSKQPPRGVGPPGGTDLSLTYSAQREVSQPCMHAVLCYALWVSDPIFACFFVCQGFTGLHTYATIDHTGERSRGEQ</sequence>
<evidence type="ECO:0000313" key="3">
    <source>
        <dbReference type="Proteomes" id="UP000766486"/>
    </source>
</evidence>
<feature type="region of interest" description="Disordered" evidence="1">
    <location>
        <begin position="1"/>
        <end position="25"/>
    </location>
</feature>
<accession>A0ABY6TNP2</accession>
<reference evidence="2 3" key="1">
    <citation type="submission" date="2019-06" db="EMBL/GenBank/DDBJ databases">
        <authorList>
            <person name="Broberg M."/>
        </authorList>
    </citation>
    <scope>NUCLEOTIDE SEQUENCE [LARGE SCALE GENOMIC DNA]</scope>
</reference>
<name>A0ABY6TNP2_BIOOC</name>